<dbReference type="HOGENOM" id="CLU_075057_0_0_10"/>
<reference evidence="2 3" key="1">
    <citation type="submission" date="2013-04" db="EMBL/GenBank/DDBJ databases">
        <title>The Genome Sequence of Parabacteroides goldsteinii DSM 19448.</title>
        <authorList>
            <consortium name="The Broad Institute Genomics Platform"/>
            <person name="Earl A."/>
            <person name="Ward D."/>
            <person name="Feldgarden M."/>
            <person name="Gevers D."/>
            <person name="Martens E."/>
            <person name="Sakamoto M."/>
            <person name="Benno Y."/>
            <person name="Song Y."/>
            <person name="Liu C."/>
            <person name="Lee J."/>
            <person name="Bolanos M."/>
            <person name="Vaisanen M.L."/>
            <person name="Finegold S.M."/>
            <person name="Walker B."/>
            <person name="Young S."/>
            <person name="Zeng Q."/>
            <person name="Gargeya S."/>
            <person name="Fitzgerald M."/>
            <person name="Haas B."/>
            <person name="Abouelleil A."/>
            <person name="Allen A.W."/>
            <person name="Alvarado L."/>
            <person name="Arachchi H.M."/>
            <person name="Berlin A.M."/>
            <person name="Chapman S.B."/>
            <person name="Gainer-Dewar J."/>
            <person name="Goldberg J."/>
            <person name="Griggs A."/>
            <person name="Gujja S."/>
            <person name="Hansen M."/>
            <person name="Howarth C."/>
            <person name="Imamovic A."/>
            <person name="Ireland A."/>
            <person name="Larimer J."/>
            <person name="McCowan C."/>
            <person name="Murphy C."/>
            <person name="Pearson M."/>
            <person name="Poon T.W."/>
            <person name="Priest M."/>
            <person name="Roberts A."/>
            <person name="Saif S."/>
            <person name="Shea T."/>
            <person name="Sisk P."/>
            <person name="Sykes S."/>
            <person name="Wortman J."/>
            <person name="Nusbaum C."/>
            <person name="Birren B."/>
        </authorList>
    </citation>
    <scope>NUCLEOTIDE SEQUENCE [LARGE SCALE GENOMIC DNA]</scope>
    <source>
        <strain evidence="2 3">DSM 19448</strain>
    </source>
</reference>
<dbReference type="SUPFAM" id="SSF52266">
    <property type="entry name" value="SGNH hydrolase"/>
    <property type="match status" value="1"/>
</dbReference>
<dbReference type="InterPro" id="IPR014982">
    <property type="entry name" value="GSCFA"/>
</dbReference>
<dbReference type="AlphaFoldDB" id="A0A0F5JFF5"/>
<proteinExistence type="predicted"/>
<feature type="domain" description="GSCFA" evidence="1">
    <location>
        <begin position="21"/>
        <end position="258"/>
    </location>
</feature>
<protein>
    <recommendedName>
        <fullName evidence="1">GSCFA domain-containing protein</fullName>
    </recommendedName>
</protein>
<dbReference type="EMBL" id="AQHV01000011">
    <property type="protein sequence ID" value="KKB56270.1"/>
    <property type="molecule type" value="Genomic_DNA"/>
</dbReference>
<organism evidence="2 3">
    <name type="scientific">Parabacteroides goldsteinii DSM 19448 = WAL 12034</name>
    <dbReference type="NCBI Taxonomy" id="927665"/>
    <lineage>
        <taxon>Bacteria</taxon>
        <taxon>Pseudomonadati</taxon>
        <taxon>Bacteroidota</taxon>
        <taxon>Bacteroidia</taxon>
        <taxon>Bacteroidales</taxon>
        <taxon>Tannerellaceae</taxon>
        <taxon>Parabacteroides</taxon>
    </lineage>
</organism>
<name>A0A0F5JFF5_9BACT</name>
<accession>A0A0F5JFF5</accession>
<dbReference type="Proteomes" id="UP000033047">
    <property type="component" value="Unassembled WGS sequence"/>
</dbReference>
<sequence length="328" mass="38222">MELYTAIKIPKPPFRFSWQERILLLGSCFAENIGAKLAENKFNVDINPFGTLYNPASIAAALRMLLHPERFTEDDLFRHEGVYHSFTHHSRFSSTSEKECLENINDRLFASAQEIRKTGYMVITLGTAYVYRLKSSGQVVANCHKLPEKMFDRSMLSVAEIVSEWKELLLSLWEQCPDLKILFTVSPIRHWKDGAHGNQLSKATLLLAADALQAAYPERIAYFPAYEIMMDELRDYRFYATDMLHPSELAVDYIWQRFTENFLSDETKGFLKEWAEIQKAINHRPFQPESEAYKRFISQTLLKMERINEKFPSFDSTKEMEIIKSKLM</sequence>
<dbReference type="STRING" id="927665.HMPREF1535_02244"/>
<evidence type="ECO:0000313" key="2">
    <source>
        <dbReference type="EMBL" id="KKB56270.1"/>
    </source>
</evidence>
<dbReference type="PATRIC" id="fig|927665.4.peg.2307"/>
<comment type="caution">
    <text evidence="2">The sequence shown here is derived from an EMBL/GenBank/DDBJ whole genome shotgun (WGS) entry which is preliminary data.</text>
</comment>
<dbReference type="Pfam" id="PF08885">
    <property type="entry name" value="GSCFA"/>
    <property type="match status" value="1"/>
</dbReference>
<evidence type="ECO:0000259" key="1">
    <source>
        <dbReference type="Pfam" id="PF08885"/>
    </source>
</evidence>
<gene>
    <name evidence="2" type="ORF">HMPREF1535_02244</name>
</gene>
<evidence type="ECO:0000313" key="3">
    <source>
        <dbReference type="Proteomes" id="UP000033047"/>
    </source>
</evidence>
<dbReference type="RefSeq" id="WP_046146124.1">
    <property type="nucleotide sequence ID" value="NZ_KQ033912.1"/>
</dbReference>